<organism evidence="1 2">
    <name type="scientific">Corallococcus interemptor</name>
    <dbReference type="NCBI Taxonomy" id="2316720"/>
    <lineage>
        <taxon>Bacteria</taxon>
        <taxon>Pseudomonadati</taxon>
        <taxon>Myxococcota</taxon>
        <taxon>Myxococcia</taxon>
        <taxon>Myxococcales</taxon>
        <taxon>Cystobacterineae</taxon>
        <taxon>Myxococcaceae</taxon>
        <taxon>Corallococcus</taxon>
    </lineage>
</organism>
<proteinExistence type="predicted"/>
<dbReference type="EMBL" id="RAWM01000031">
    <property type="protein sequence ID" value="RKH69610.1"/>
    <property type="molecule type" value="Genomic_DNA"/>
</dbReference>
<evidence type="ECO:0000313" key="1">
    <source>
        <dbReference type="EMBL" id="RKH69610.1"/>
    </source>
</evidence>
<accession>A0A3A8QRV7</accession>
<comment type="caution">
    <text evidence="1">The sequence shown here is derived from an EMBL/GenBank/DDBJ whole genome shotgun (WGS) entry which is preliminary data.</text>
</comment>
<evidence type="ECO:0000313" key="2">
    <source>
        <dbReference type="Proteomes" id="UP000282656"/>
    </source>
</evidence>
<protein>
    <recommendedName>
        <fullName evidence="3">Phage late control D family protein</fullName>
    </recommendedName>
</protein>
<name>A0A3A8QRV7_9BACT</name>
<dbReference type="AlphaFoldDB" id="A0A3A8QRV7"/>
<dbReference type="Proteomes" id="UP000282656">
    <property type="component" value="Unassembled WGS sequence"/>
</dbReference>
<dbReference type="RefSeq" id="WP_120549479.1">
    <property type="nucleotide sequence ID" value="NZ_RAWM01000031.1"/>
</dbReference>
<sequence>MGLLGVNLLLMVGPAVPVPAPQPLVEALQGVEVTHNDEGRSGFQLTFSVGRAGPLSLVDFGLLSNPLLQPFNRVVLVVTFNVVPQVLFDGVITHRQLTPSEQPGASTLTVTGEDVSTMMDLEQKVHEHPAQVEPIIAARLILGYSKYQLLPTVLPPPTLDVPLPVVRSPVFRGTDYAYLQEMARRFGYVFYVEPGPAPLMNKAYWGPPIRTGVPQPALSVNMGAETNVDSISFQYNALEATTVSGKAMVFGRAIPVETFISTRLPPLAAMPAVLVHQPNVRKTLLEVPDGTSYVAAYAQAQAMTDASTDKVLTASGELNALRYGNLLRPRGLVGVRGVGWTHDGFYYVKNVTHSIRVGEYKQRFTLTREGLGALTPVVPP</sequence>
<dbReference type="OrthoDB" id="262740at2"/>
<gene>
    <name evidence="1" type="ORF">D7X96_14210</name>
</gene>
<reference evidence="2" key="1">
    <citation type="submission" date="2018-09" db="EMBL/GenBank/DDBJ databases">
        <authorList>
            <person name="Livingstone P.G."/>
            <person name="Whitworth D.E."/>
        </authorList>
    </citation>
    <scope>NUCLEOTIDE SEQUENCE [LARGE SCALE GENOMIC DNA]</scope>
    <source>
        <strain evidence="2">AB047A</strain>
    </source>
</reference>
<evidence type="ECO:0008006" key="3">
    <source>
        <dbReference type="Google" id="ProtNLM"/>
    </source>
</evidence>
<keyword evidence="2" id="KW-1185">Reference proteome</keyword>